<protein>
    <submittedName>
        <fullName evidence="2">Uncharacterized protein</fullName>
    </submittedName>
</protein>
<comment type="caution">
    <text evidence="2">The sequence shown here is derived from an EMBL/GenBank/DDBJ whole genome shotgun (WGS) entry which is preliminary data.</text>
</comment>
<evidence type="ECO:0000313" key="2">
    <source>
        <dbReference type="EMBL" id="KAJ8342215.1"/>
    </source>
</evidence>
<feature type="region of interest" description="Disordered" evidence="1">
    <location>
        <begin position="62"/>
        <end position="82"/>
    </location>
</feature>
<evidence type="ECO:0000313" key="3">
    <source>
        <dbReference type="Proteomes" id="UP001152622"/>
    </source>
</evidence>
<reference evidence="2" key="1">
    <citation type="journal article" date="2023" name="Science">
        <title>Genome structures resolve the early diversification of teleost fishes.</title>
        <authorList>
            <person name="Parey E."/>
            <person name="Louis A."/>
            <person name="Montfort J."/>
            <person name="Bouchez O."/>
            <person name="Roques C."/>
            <person name="Iampietro C."/>
            <person name="Lluch J."/>
            <person name="Castinel A."/>
            <person name="Donnadieu C."/>
            <person name="Desvignes T."/>
            <person name="Floi Bucao C."/>
            <person name="Jouanno E."/>
            <person name="Wen M."/>
            <person name="Mejri S."/>
            <person name="Dirks R."/>
            <person name="Jansen H."/>
            <person name="Henkel C."/>
            <person name="Chen W.J."/>
            <person name="Zahm M."/>
            <person name="Cabau C."/>
            <person name="Klopp C."/>
            <person name="Thompson A.W."/>
            <person name="Robinson-Rechavi M."/>
            <person name="Braasch I."/>
            <person name="Lecointre G."/>
            <person name="Bobe J."/>
            <person name="Postlethwait J.H."/>
            <person name="Berthelot C."/>
            <person name="Roest Crollius H."/>
            <person name="Guiguen Y."/>
        </authorList>
    </citation>
    <scope>NUCLEOTIDE SEQUENCE</scope>
    <source>
        <strain evidence="2">WJC10195</strain>
    </source>
</reference>
<organism evidence="2 3">
    <name type="scientific">Synaphobranchus kaupii</name>
    <name type="common">Kaup's arrowtooth eel</name>
    <dbReference type="NCBI Taxonomy" id="118154"/>
    <lineage>
        <taxon>Eukaryota</taxon>
        <taxon>Metazoa</taxon>
        <taxon>Chordata</taxon>
        <taxon>Craniata</taxon>
        <taxon>Vertebrata</taxon>
        <taxon>Euteleostomi</taxon>
        <taxon>Actinopterygii</taxon>
        <taxon>Neopterygii</taxon>
        <taxon>Teleostei</taxon>
        <taxon>Anguilliformes</taxon>
        <taxon>Synaphobranchidae</taxon>
        <taxon>Synaphobranchus</taxon>
    </lineage>
</organism>
<dbReference type="AlphaFoldDB" id="A0A9Q1ENR2"/>
<dbReference type="EMBL" id="JAINUF010000014">
    <property type="protein sequence ID" value="KAJ8342215.1"/>
    <property type="molecule type" value="Genomic_DNA"/>
</dbReference>
<accession>A0A9Q1ENR2</accession>
<evidence type="ECO:0000256" key="1">
    <source>
        <dbReference type="SAM" id="MobiDB-lite"/>
    </source>
</evidence>
<proteinExistence type="predicted"/>
<keyword evidence="3" id="KW-1185">Reference proteome</keyword>
<gene>
    <name evidence="2" type="ORF">SKAU_G00321430</name>
</gene>
<name>A0A9Q1ENR2_SYNKA</name>
<sequence>MAQVRQHGPRPQCPERQASEAALDKLRVREAGAREQCSFLGNLTFGLRAVLNVRRRDSETDAVKHMTAQHRGGARWPITKCR</sequence>
<dbReference type="Proteomes" id="UP001152622">
    <property type="component" value="Chromosome 14"/>
</dbReference>